<gene>
    <name evidence="1" type="ORF">LEP1GSC186_0431</name>
</gene>
<accession>M6UM73</accession>
<name>M6UM73_9LEPT</name>
<evidence type="ECO:0000313" key="1">
    <source>
        <dbReference type="EMBL" id="EMO42144.1"/>
    </source>
</evidence>
<evidence type="ECO:0000313" key="2">
    <source>
        <dbReference type="Proteomes" id="UP000012153"/>
    </source>
</evidence>
<protein>
    <submittedName>
        <fullName evidence="1">Uncharacterized protein</fullName>
    </submittedName>
</protein>
<reference evidence="1 2" key="1">
    <citation type="submission" date="2013-01" db="EMBL/GenBank/DDBJ databases">
        <authorList>
            <person name="Harkins D.M."/>
            <person name="Durkin A.S."/>
            <person name="Brinkac L.M."/>
            <person name="Haft D.H."/>
            <person name="Selengut J.D."/>
            <person name="Sanka R."/>
            <person name="DePew J."/>
            <person name="Purushe J."/>
            <person name="Matthias M.A."/>
            <person name="Vinetz J.M."/>
            <person name="Sutton G.G."/>
            <person name="Nierman W.C."/>
            <person name="Fouts D.E."/>
        </authorList>
    </citation>
    <scope>NUCLEOTIDE SEQUENCE [LARGE SCALE GENOMIC DNA]</scope>
    <source>
        <strain evidence="1 2">ZUN142</strain>
    </source>
</reference>
<organism evidence="1 2">
    <name type="scientific">Leptospira noguchii serovar Autumnalis str. ZUN142</name>
    <dbReference type="NCBI Taxonomy" id="1085540"/>
    <lineage>
        <taxon>Bacteria</taxon>
        <taxon>Pseudomonadati</taxon>
        <taxon>Spirochaetota</taxon>
        <taxon>Spirochaetia</taxon>
        <taxon>Leptospirales</taxon>
        <taxon>Leptospiraceae</taxon>
        <taxon>Leptospira</taxon>
    </lineage>
</organism>
<dbReference type="AlphaFoldDB" id="M6UM73"/>
<dbReference type="Proteomes" id="UP000012153">
    <property type="component" value="Unassembled WGS sequence"/>
</dbReference>
<proteinExistence type="predicted"/>
<sequence>MWDFYKLENVICRNSKIRNRLSILLSHQTVILRKLNLIDHTFELVQKF</sequence>
<comment type="caution">
    <text evidence="1">The sequence shown here is derived from an EMBL/GenBank/DDBJ whole genome shotgun (WGS) entry which is preliminary data.</text>
</comment>
<dbReference type="EMBL" id="AHOP02000015">
    <property type="protein sequence ID" value="EMO42144.1"/>
    <property type="molecule type" value="Genomic_DNA"/>
</dbReference>